<sequence length="122" mass="12451">MTKAVIAGYVRTPFAFARKGPLAATRPDDLAAIAIRALVDRSGLDPALIEDVLMGCAYPEGPQGNNIARIASLLAGLPQTLGGATLNRFCGSSMYTIHMAAGQIAIGAGDAFIAAGVESMSS</sequence>
<evidence type="ECO:0000259" key="2">
    <source>
        <dbReference type="Pfam" id="PF00108"/>
    </source>
</evidence>
<protein>
    <submittedName>
        <fullName evidence="3">Acetyl-CoA C-acyltransferase</fullName>
        <ecNumber evidence="3">2.3.1.9</ecNumber>
    </submittedName>
</protein>
<dbReference type="SUPFAM" id="SSF53901">
    <property type="entry name" value="Thiolase-like"/>
    <property type="match status" value="1"/>
</dbReference>
<accession>A0A2W4ZXM5</accession>
<dbReference type="Proteomes" id="UP000249066">
    <property type="component" value="Unassembled WGS sequence"/>
</dbReference>
<keyword evidence="3" id="KW-0012">Acyltransferase</keyword>
<dbReference type="EC" id="2.3.1.9" evidence="3"/>
<dbReference type="InterPro" id="IPR016039">
    <property type="entry name" value="Thiolase-like"/>
</dbReference>
<dbReference type="PANTHER" id="PTHR43365">
    <property type="entry name" value="BLR7806 PROTEIN"/>
    <property type="match status" value="1"/>
</dbReference>
<proteinExistence type="predicted"/>
<dbReference type="EMBL" id="QFNN01000151">
    <property type="protein sequence ID" value="PZO87073.1"/>
    <property type="molecule type" value="Genomic_DNA"/>
</dbReference>
<dbReference type="InterPro" id="IPR020615">
    <property type="entry name" value="Thiolase_acyl_enz_int_AS"/>
</dbReference>
<dbReference type="Gene3D" id="3.40.47.10">
    <property type="match status" value="1"/>
</dbReference>
<comment type="caution">
    <text evidence="3">The sequence shown here is derived from an EMBL/GenBank/DDBJ whole genome shotgun (WGS) entry which is preliminary data.</text>
</comment>
<dbReference type="Pfam" id="PF00108">
    <property type="entry name" value="Thiolase_N"/>
    <property type="match status" value="1"/>
</dbReference>
<reference evidence="3 4" key="1">
    <citation type="submission" date="2017-08" db="EMBL/GenBank/DDBJ databases">
        <title>Infants hospitalized years apart are colonized by the same room-sourced microbial strains.</title>
        <authorList>
            <person name="Brooks B."/>
            <person name="Olm M.R."/>
            <person name="Firek B.A."/>
            <person name="Baker R."/>
            <person name="Thomas B.C."/>
            <person name="Morowitz M.J."/>
            <person name="Banfield J.F."/>
        </authorList>
    </citation>
    <scope>NUCLEOTIDE SEQUENCE [LARGE SCALE GENOMIC DNA]</scope>
    <source>
        <strain evidence="3">S2_018_000_R2_101</strain>
    </source>
</reference>
<feature type="non-terminal residue" evidence="3">
    <location>
        <position position="122"/>
    </location>
</feature>
<organism evidence="3 4">
    <name type="scientific">Sphingomonas sanxanigenens</name>
    <dbReference type="NCBI Taxonomy" id="397260"/>
    <lineage>
        <taxon>Bacteria</taxon>
        <taxon>Pseudomonadati</taxon>
        <taxon>Pseudomonadota</taxon>
        <taxon>Alphaproteobacteria</taxon>
        <taxon>Sphingomonadales</taxon>
        <taxon>Sphingomonadaceae</taxon>
        <taxon>Sphingomonas</taxon>
    </lineage>
</organism>
<dbReference type="GO" id="GO:0003985">
    <property type="term" value="F:acetyl-CoA C-acetyltransferase activity"/>
    <property type="evidence" value="ECO:0007669"/>
    <property type="project" value="UniProtKB-EC"/>
</dbReference>
<evidence type="ECO:0000256" key="1">
    <source>
        <dbReference type="ARBA" id="ARBA00022679"/>
    </source>
</evidence>
<gene>
    <name evidence="3" type="ORF">DI623_15415</name>
</gene>
<evidence type="ECO:0000313" key="3">
    <source>
        <dbReference type="EMBL" id="PZO87073.1"/>
    </source>
</evidence>
<dbReference type="PANTHER" id="PTHR43365:SF1">
    <property type="entry name" value="ACETYL-COA C-ACYLTRANSFERASE"/>
    <property type="match status" value="1"/>
</dbReference>
<feature type="domain" description="Thiolase N-terminal" evidence="2">
    <location>
        <begin position="5"/>
        <end position="121"/>
    </location>
</feature>
<keyword evidence="1 3" id="KW-0808">Transferase</keyword>
<name>A0A2W4ZXM5_9SPHN</name>
<dbReference type="PROSITE" id="PS00098">
    <property type="entry name" value="THIOLASE_1"/>
    <property type="match status" value="1"/>
</dbReference>
<dbReference type="InterPro" id="IPR020616">
    <property type="entry name" value="Thiolase_N"/>
</dbReference>
<evidence type="ECO:0000313" key="4">
    <source>
        <dbReference type="Proteomes" id="UP000249066"/>
    </source>
</evidence>
<dbReference type="AlphaFoldDB" id="A0A2W4ZXM5"/>